<protein>
    <submittedName>
        <fullName evidence="1">Uncharacterized protein</fullName>
    </submittedName>
</protein>
<dbReference type="AlphaFoldDB" id="A0A0R0LVU2"/>
<feature type="non-terminal residue" evidence="1">
    <location>
        <position position="138"/>
    </location>
</feature>
<reference evidence="1 2" key="1">
    <citation type="submission" date="2015-07" db="EMBL/GenBank/DDBJ databases">
        <title>The genome of Pseudoloma neurophilia, a relevant intracellular parasite of the zebrafish.</title>
        <authorList>
            <person name="Ndikumana S."/>
            <person name="Pelin A."/>
            <person name="Sanders J."/>
            <person name="Corradi N."/>
        </authorList>
    </citation>
    <scope>NUCLEOTIDE SEQUENCE [LARGE SCALE GENOMIC DNA]</scope>
    <source>
        <strain evidence="1 2">MK1</strain>
    </source>
</reference>
<dbReference type="EMBL" id="LGUB01000318">
    <property type="protein sequence ID" value="KRH93491.1"/>
    <property type="molecule type" value="Genomic_DNA"/>
</dbReference>
<organism evidence="1 2">
    <name type="scientific">Pseudoloma neurophilia</name>
    <dbReference type="NCBI Taxonomy" id="146866"/>
    <lineage>
        <taxon>Eukaryota</taxon>
        <taxon>Fungi</taxon>
        <taxon>Fungi incertae sedis</taxon>
        <taxon>Microsporidia</taxon>
        <taxon>Pseudoloma</taxon>
    </lineage>
</organism>
<accession>A0A0R0LVU2</accession>
<comment type="caution">
    <text evidence="1">The sequence shown here is derived from an EMBL/GenBank/DDBJ whole genome shotgun (WGS) entry which is preliminary data.</text>
</comment>
<proteinExistence type="predicted"/>
<evidence type="ECO:0000313" key="2">
    <source>
        <dbReference type="Proteomes" id="UP000051530"/>
    </source>
</evidence>
<dbReference type="Proteomes" id="UP000051530">
    <property type="component" value="Unassembled WGS sequence"/>
</dbReference>
<name>A0A0R0LVU2_9MICR</name>
<dbReference type="VEuPathDB" id="MicrosporidiaDB:M153_8330003692"/>
<sequence length="138" mass="15966">MTTFSESDILKENAENLNNDPIVLNPDTHSLPLPMTNPSMDVNDVTNNLKPSKLLWQHFQDSEIIKTFSNQPIYDSLIKSRTEIEIYSNYKQLGINIVDLKIGNRQDIQQRDNLHLDVRQVVTRFAADVFQFHKKLLA</sequence>
<keyword evidence="2" id="KW-1185">Reference proteome</keyword>
<gene>
    <name evidence="1" type="ORF">M153_8330003692</name>
</gene>
<evidence type="ECO:0000313" key="1">
    <source>
        <dbReference type="EMBL" id="KRH93491.1"/>
    </source>
</evidence>